<gene>
    <name evidence="2" type="ORF">PSTG_06604</name>
</gene>
<name>A0A0L0VLP1_9BASI</name>
<evidence type="ECO:0000313" key="2">
    <source>
        <dbReference type="EMBL" id="KNF00194.1"/>
    </source>
</evidence>
<reference evidence="3" key="1">
    <citation type="submission" date="2014-03" db="EMBL/GenBank/DDBJ databases">
        <title>The Genome Sequence of Puccinia striiformis f. sp. tritici PST-78.</title>
        <authorList>
            <consortium name="The Broad Institute Genome Sequencing Platform"/>
            <person name="Cuomo C."/>
            <person name="Hulbert S."/>
            <person name="Chen X."/>
            <person name="Walker B."/>
            <person name="Young S.K."/>
            <person name="Zeng Q."/>
            <person name="Gargeya S."/>
            <person name="Fitzgerald M."/>
            <person name="Haas B."/>
            <person name="Abouelleil A."/>
            <person name="Alvarado L."/>
            <person name="Arachchi H.M."/>
            <person name="Berlin A.M."/>
            <person name="Chapman S.B."/>
            <person name="Goldberg J."/>
            <person name="Griggs A."/>
            <person name="Gujja S."/>
            <person name="Hansen M."/>
            <person name="Howarth C."/>
            <person name="Imamovic A."/>
            <person name="Larimer J."/>
            <person name="McCowan C."/>
            <person name="Montmayeur A."/>
            <person name="Murphy C."/>
            <person name="Neiman D."/>
            <person name="Pearson M."/>
            <person name="Priest M."/>
            <person name="Roberts A."/>
            <person name="Saif S."/>
            <person name="Shea T."/>
            <person name="Sisk P."/>
            <person name="Sykes S."/>
            <person name="Wortman J."/>
            <person name="Nusbaum C."/>
            <person name="Birren B."/>
        </authorList>
    </citation>
    <scope>NUCLEOTIDE SEQUENCE [LARGE SCALE GENOMIC DNA]</scope>
    <source>
        <strain evidence="3">race PST-78</strain>
    </source>
</reference>
<evidence type="ECO:0000313" key="3">
    <source>
        <dbReference type="Proteomes" id="UP000054564"/>
    </source>
</evidence>
<organism evidence="2 3">
    <name type="scientific">Puccinia striiformis f. sp. tritici PST-78</name>
    <dbReference type="NCBI Taxonomy" id="1165861"/>
    <lineage>
        <taxon>Eukaryota</taxon>
        <taxon>Fungi</taxon>
        <taxon>Dikarya</taxon>
        <taxon>Basidiomycota</taxon>
        <taxon>Pucciniomycotina</taxon>
        <taxon>Pucciniomycetes</taxon>
        <taxon>Pucciniales</taxon>
        <taxon>Pucciniaceae</taxon>
        <taxon>Puccinia</taxon>
    </lineage>
</organism>
<dbReference type="Proteomes" id="UP000054564">
    <property type="component" value="Unassembled WGS sequence"/>
</dbReference>
<dbReference type="OrthoDB" id="2519059at2759"/>
<dbReference type="AlphaFoldDB" id="A0A0L0VLP1"/>
<feature type="region of interest" description="Disordered" evidence="1">
    <location>
        <begin position="140"/>
        <end position="206"/>
    </location>
</feature>
<sequence length="307" mass="34013">MNRYEHHIRSLEEIVGLLLARQEPSLSQLFSSAPLIGSFQYSKDCGLIPSLYKTTAEALETDCRDAKLGQTFPSTRASGHSASLHRSFPIRFGHRSPSLTTAEAPDIKNPNNNILEPPYAPTIVSCCSCFLPAYKLRQSTSKAPSRTSSRSHPNRHPQSPCSSSDLGFSSPRRPTTKRGRSQSPQRTTFKQSSYTPERTRQTSLSLDRSTLTSSQCGCFNTPSLDFKLYHLSPNFIRAFRNVREMTLGVLPDPPKLGGTSWDPACELEKLWLVGEAFRRAVATSARRKASPTSCSFSSLLVKPSDEL</sequence>
<accession>A0A0L0VLP1</accession>
<evidence type="ECO:0000256" key="1">
    <source>
        <dbReference type="SAM" id="MobiDB-lite"/>
    </source>
</evidence>
<feature type="compositionally biased region" description="Polar residues" evidence="1">
    <location>
        <begin position="140"/>
        <end position="167"/>
    </location>
</feature>
<feature type="compositionally biased region" description="Polar residues" evidence="1">
    <location>
        <begin position="181"/>
        <end position="196"/>
    </location>
</feature>
<dbReference type="EMBL" id="AJIL01000039">
    <property type="protein sequence ID" value="KNF00194.1"/>
    <property type="molecule type" value="Genomic_DNA"/>
</dbReference>
<comment type="caution">
    <text evidence="2">The sequence shown here is derived from an EMBL/GenBank/DDBJ whole genome shotgun (WGS) entry which is preliminary data.</text>
</comment>
<protein>
    <submittedName>
        <fullName evidence="2">Uncharacterized protein</fullName>
    </submittedName>
</protein>
<keyword evidence="3" id="KW-1185">Reference proteome</keyword>
<proteinExistence type="predicted"/>